<dbReference type="CDD" id="cd01744">
    <property type="entry name" value="GATase1_CPSase"/>
    <property type="match status" value="1"/>
</dbReference>
<feature type="binding site" evidence="11">
    <location>
        <position position="232"/>
    </location>
    <ligand>
        <name>L-glutamine</name>
        <dbReference type="ChEBI" id="CHEBI:58359"/>
    </ligand>
</feature>
<dbReference type="InterPro" id="IPR002474">
    <property type="entry name" value="CarbamoylP_synth_ssu_N"/>
</dbReference>
<comment type="catalytic activity">
    <reaction evidence="9 11">
        <text>hydrogencarbonate + L-glutamine + 2 ATP + H2O = carbamoyl phosphate + L-glutamate + 2 ADP + phosphate + 2 H(+)</text>
        <dbReference type="Rhea" id="RHEA:18633"/>
        <dbReference type="ChEBI" id="CHEBI:15377"/>
        <dbReference type="ChEBI" id="CHEBI:15378"/>
        <dbReference type="ChEBI" id="CHEBI:17544"/>
        <dbReference type="ChEBI" id="CHEBI:29985"/>
        <dbReference type="ChEBI" id="CHEBI:30616"/>
        <dbReference type="ChEBI" id="CHEBI:43474"/>
        <dbReference type="ChEBI" id="CHEBI:58228"/>
        <dbReference type="ChEBI" id="CHEBI:58359"/>
        <dbReference type="ChEBI" id="CHEBI:456216"/>
        <dbReference type="EC" id="6.3.5.5"/>
    </reaction>
</comment>
<keyword evidence="11" id="KW-0028">Amino-acid biosynthesis</keyword>
<evidence type="ECO:0000256" key="8">
    <source>
        <dbReference type="ARBA" id="ARBA00022975"/>
    </source>
</evidence>
<dbReference type="GO" id="GO:0005524">
    <property type="term" value="F:ATP binding"/>
    <property type="evidence" value="ECO:0007669"/>
    <property type="project" value="UniProtKB-UniRule"/>
</dbReference>
<evidence type="ECO:0000256" key="6">
    <source>
        <dbReference type="ARBA" id="ARBA00022840"/>
    </source>
</evidence>
<dbReference type="InterPro" id="IPR050472">
    <property type="entry name" value="Anth_synth/Amidotransfase"/>
</dbReference>
<dbReference type="InterPro" id="IPR035686">
    <property type="entry name" value="CPSase_GATase1"/>
</dbReference>
<dbReference type="NCBIfam" id="NF009475">
    <property type="entry name" value="PRK12838.1"/>
    <property type="match status" value="1"/>
</dbReference>
<feature type="binding site" evidence="11">
    <location>
        <position position="305"/>
    </location>
    <ligand>
        <name>L-glutamine</name>
        <dbReference type="ChEBI" id="CHEBI:58359"/>
    </ligand>
</feature>
<keyword evidence="6 11" id="KW-0067">ATP-binding</keyword>
<dbReference type="PANTHER" id="PTHR43418">
    <property type="entry name" value="MULTIFUNCTIONAL TRYPTOPHAN BIOSYNTHESIS PROTEIN-RELATED"/>
    <property type="match status" value="1"/>
</dbReference>
<keyword evidence="7 11" id="KW-0315">Glutamine amidotransferase</keyword>
<dbReference type="KEGG" id="pei:H9L10_05205"/>
<comment type="pathway">
    <text evidence="2 11">Amino-acid biosynthesis; L-arginine biosynthesis; carbamoyl phosphate from bicarbonate: step 1/1.</text>
</comment>
<dbReference type="SMART" id="SM01097">
    <property type="entry name" value="CPSase_sm_chain"/>
    <property type="match status" value="1"/>
</dbReference>
<dbReference type="InterPro" id="IPR029062">
    <property type="entry name" value="Class_I_gatase-like"/>
</dbReference>
<feature type="active site" evidence="11">
    <location>
        <position position="353"/>
    </location>
</feature>
<evidence type="ECO:0000256" key="2">
    <source>
        <dbReference type="ARBA" id="ARBA00005077"/>
    </source>
</evidence>
<feature type="active site" evidence="11">
    <location>
        <position position="355"/>
    </location>
</feature>
<feature type="active site" description="Nucleophile" evidence="11">
    <location>
        <position position="260"/>
    </location>
</feature>
<evidence type="ECO:0000313" key="13">
    <source>
        <dbReference type="EMBL" id="QNN50412.1"/>
    </source>
</evidence>
<comment type="function">
    <text evidence="11">Small subunit of the glutamine-dependent carbamoyl phosphate synthetase (CPSase). CPSase catalyzes the formation of carbamoyl phosphate from the ammonia moiety of glutamine, carbonate, and phosphate donated by ATP, constituting the first step of 2 biosynthetic pathways, one leading to arginine and/or urea and the other to pyrimidine nucleotides. The small subunit (glutamine amidotransferase) binds and cleaves glutamine to supply the large subunit with the substrate ammonia.</text>
</comment>
<dbReference type="GO" id="GO:0006207">
    <property type="term" value="P:'de novo' pyrimidine nucleobase biosynthetic process"/>
    <property type="evidence" value="ECO:0007669"/>
    <property type="project" value="InterPro"/>
</dbReference>
<evidence type="ECO:0000256" key="10">
    <source>
        <dbReference type="ARBA" id="ARBA00049285"/>
    </source>
</evidence>
<dbReference type="InterPro" id="IPR036480">
    <property type="entry name" value="CarbP_synth_ssu_N_sf"/>
</dbReference>
<dbReference type="Pfam" id="PF00988">
    <property type="entry name" value="CPSase_sm_chain"/>
    <property type="match status" value="1"/>
</dbReference>
<proteinExistence type="inferred from homology"/>
<feature type="region of interest" description="CPSase" evidence="11">
    <location>
        <begin position="1"/>
        <end position="181"/>
    </location>
</feature>
<feature type="binding site" evidence="11">
    <location>
        <position position="302"/>
    </location>
    <ligand>
        <name>L-glutamine</name>
        <dbReference type="ChEBI" id="CHEBI:58359"/>
    </ligand>
</feature>
<feature type="binding site" evidence="11">
    <location>
        <position position="304"/>
    </location>
    <ligand>
        <name>L-glutamine</name>
        <dbReference type="ChEBI" id="CHEBI:58359"/>
    </ligand>
</feature>
<organism evidence="13 14">
    <name type="scientific">Phycicoccus endophyticus</name>
    <dbReference type="NCBI Taxonomy" id="1690220"/>
    <lineage>
        <taxon>Bacteria</taxon>
        <taxon>Bacillati</taxon>
        <taxon>Actinomycetota</taxon>
        <taxon>Actinomycetes</taxon>
        <taxon>Micrococcales</taxon>
        <taxon>Intrasporangiaceae</taxon>
        <taxon>Phycicoccus</taxon>
    </lineage>
</organism>
<keyword evidence="4 11" id="KW-0436">Ligase</keyword>
<dbReference type="EC" id="6.3.5.5" evidence="11"/>
<comment type="similarity">
    <text evidence="3 11">Belongs to the CarA family.</text>
</comment>
<dbReference type="SUPFAM" id="SSF52021">
    <property type="entry name" value="Carbamoyl phosphate synthetase, small subunit N-terminal domain"/>
    <property type="match status" value="1"/>
</dbReference>
<dbReference type="GO" id="GO:0044205">
    <property type="term" value="P:'de novo' UMP biosynthetic process"/>
    <property type="evidence" value="ECO:0007669"/>
    <property type="project" value="UniProtKB-UniRule"/>
</dbReference>
<dbReference type="GO" id="GO:0006541">
    <property type="term" value="P:glutamine metabolic process"/>
    <property type="evidence" value="ECO:0007669"/>
    <property type="project" value="InterPro"/>
</dbReference>
<comment type="catalytic activity">
    <reaction evidence="10 11">
        <text>L-glutamine + H2O = L-glutamate + NH4(+)</text>
        <dbReference type="Rhea" id="RHEA:15889"/>
        <dbReference type="ChEBI" id="CHEBI:15377"/>
        <dbReference type="ChEBI" id="CHEBI:28938"/>
        <dbReference type="ChEBI" id="CHEBI:29985"/>
        <dbReference type="ChEBI" id="CHEBI:58359"/>
    </reaction>
</comment>
<sequence length="382" mass="41158">MLTPREPAVLVLEDGRTFTGHAFGHRGATVGEAVFATGMTGYQETLTDPSYHHQVVVMTAPHIGNTGWNDEDDESGRIWVAGYVVRDPALRPSSWRSARTLEDELDAQGVVGICDVDTRALTRHLRERGAMRVGVFSGPDATHDPEELLRRVRSAPPMSGADLAGEVATAQPYVVPAVGERRLTVAAVDLGIKSMTPRMMAERGLDVHVLPATATLEQVRATGADGVFFSNGPGDPATARVQAELLRGVLGAGIPYFGICFGNQILGRALGFGTYKLKYGHRGINQPVMDRTTGKVEVTAHNHGFAVDAPLDHPTETEFGSASVSHVCLNDDVVEGLEVRRDGRLAAFSVQYHPEAAAGPHDAAYLFDRFIDLMTTQQEVRA</sequence>
<evidence type="ECO:0000256" key="9">
    <source>
        <dbReference type="ARBA" id="ARBA00048816"/>
    </source>
</evidence>
<accession>A0A7G9R487</accession>
<name>A0A7G9R487_9MICO</name>
<keyword evidence="11" id="KW-0055">Arginine biosynthesis</keyword>
<dbReference type="PROSITE" id="PS51273">
    <property type="entry name" value="GATASE_TYPE_1"/>
    <property type="match status" value="1"/>
</dbReference>
<feature type="binding site" evidence="11">
    <location>
        <position position="234"/>
    </location>
    <ligand>
        <name>L-glutamine</name>
        <dbReference type="ChEBI" id="CHEBI:58359"/>
    </ligand>
</feature>
<dbReference type="RefSeq" id="WP_166098070.1">
    <property type="nucleotide sequence ID" value="NZ_BMMY01000001.1"/>
</dbReference>
<dbReference type="Proteomes" id="UP000515976">
    <property type="component" value="Chromosome"/>
</dbReference>
<dbReference type="EMBL" id="CP060712">
    <property type="protein sequence ID" value="QNN50412.1"/>
    <property type="molecule type" value="Genomic_DNA"/>
</dbReference>
<comment type="pathway">
    <text evidence="1 11">Pyrimidine metabolism; UMP biosynthesis via de novo pathway; (S)-dihydroorotate from bicarbonate: step 1/3.</text>
</comment>
<keyword evidence="14" id="KW-1185">Reference proteome</keyword>
<evidence type="ECO:0000256" key="5">
    <source>
        <dbReference type="ARBA" id="ARBA00022741"/>
    </source>
</evidence>
<feature type="binding site" evidence="11">
    <location>
        <position position="50"/>
    </location>
    <ligand>
        <name>L-glutamine</name>
        <dbReference type="ChEBI" id="CHEBI:58359"/>
    </ligand>
</feature>
<dbReference type="FunFam" id="3.50.30.20:FF:000001">
    <property type="entry name" value="Carbamoyl-phosphate synthase small chain"/>
    <property type="match status" value="1"/>
</dbReference>
<evidence type="ECO:0000256" key="1">
    <source>
        <dbReference type="ARBA" id="ARBA00004812"/>
    </source>
</evidence>
<dbReference type="InterPro" id="IPR006274">
    <property type="entry name" value="CarbamoylP_synth_ssu"/>
</dbReference>
<dbReference type="UniPathway" id="UPA00070">
    <property type="reaction ID" value="UER00115"/>
</dbReference>
<dbReference type="GO" id="GO:0006526">
    <property type="term" value="P:L-arginine biosynthetic process"/>
    <property type="evidence" value="ECO:0007669"/>
    <property type="project" value="UniProtKB-UniRule"/>
</dbReference>
<evidence type="ECO:0000256" key="4">
    <source>
        <dbReference type="ARBA" id="ARBA00022598"/>
    </source>
</evidence>
<dbReference type="PANTHER" id="PTHR43418:SF7">
    <property type="entry name" value="CARBAMOYL-PHOSPHATE SYNTHASE SMALL CHAIN"/>
    <property type="match status" value="1"/>
</dbReference>
<dbReference type="UniPathway" id="UPA00068">
    <property type="reaction ID" value="UER00171"/>
</dbReference>
<dbReference type="PRINTS" id="PR00096">
    <property type="entry name" value="GATASE"/>
</dbReference>
<dbReference type="SUPFAM" id="SSF52317">
    <property type="entry name" value="Class I glutamine amidotransferase-like"/>
    <property type="match status" value="1"/>
</dbReference>
<protein>
    <recommendedName>
        <fullName evidence="11">Carbamoyl phosphate synthase small chain</fullName>
        <ecNumber evidence="11">6.3.5.5</ecNumber>
    </recommendedName>
    <alternativeName>
        <fullName evidence="11">Carbamoyl phosphate synthetase glutamine chain</fullName>
    </alternativeName>
</protein>
<comment type="subunit">
    <text evidence="11">Composed of two chains; the small (or glutamine) chain promotes the hydrolysis of glutamine to ammonia, which is used by the large (or ammonia) chain to synthesize carbamoyl phosphate. Tetramer of heterodimers (alpha,beta)4.</text>
</comment>
<dbReference type="Pfam" id="PF00117">
    <property type="entry name" value="GATase"/>
    <property type="match status" value="1"/>
</dbReference>
<dbReference type="HAMAP" id="MF_01209">
    <property type="entry name" value="CPSase_S_chain"/>
    <property type="match status" value="1"/>
</dbReference>
<dbReference type="PRINTS" id="PR00099">
    <property type="entry name" value="CPSGATASE"/>
</dbReference>
<keyword evidence="5 11" id="KW-0547">Nucleotide-binding</keyword>
<dbReference type="InterPro" id="IPR017926">
    <property type="entry name" value="GATASE"/>
</dbReference>
<feature type="binding site" evidence="11">
    <location>
        <position position="261"/>
    </location>
    <ligand>
        <name>L-glutamine</name>
        <dbReference type="ChEBI" id="CHEBI:58359"/>
    </ligand>
</feature>
<keyword evidence="8 11" id="KW-0665">Pyrimidine biosynthesis</keyword>
<feature type="binding site" evidence="11">
    <location>
        <position position="264"/>
    </location>
    <ligand>
        <name>L-glutamine</name>
        <dbReference type="ChEBI" id="CHEBI:58359"/>
    </ligand>
</feature>
<evidence type="ECO:0000256" key="3">
    <source>
        <dbReference type="ARBA" id="ARBA00007800"/>
    </source>
</evidence>
<reference evidence="13 14" key="1">
    <citation type="submission" date="2020-08" db="EMBL/GenBank/DDBJ databases">
        <title>Genome sequence of Phycicoccus endophyticus JCM 31784T.</title>
        <authorList>
            <person name="Hyun D.-W."/>
            <person name="Bae J.-W."/>
        </authorList>
    </citation>
    <scope>NUCLEOTIDE SEQUENCE [LARGE SCALE GENOMIC DNA]</scope>
    <source>
        <strain evidence="13 14">JCM 31784</strain>
    </source>
</reference>
<dbReference type="AlphaFoldDB" id="A0A7G9R487"/>
<evidence type="ECO:0000313" key="14">
    <source>
        <dbReference type="Proteomes" id="UP000515976"/>
    </source>
</evidence>
<dbReference type="NCBIfam" id="TIGR01368">
    <property type="entry name" value="CPSaseIIsmall"/>
    <property type="match status" value="1"/>
</dbReference>
<feature type="domain" description="Carbamoyl-phosphate synthase small subunit N-terminal" evidence="12">
    <location>
        <begin position="6"/>
        <end position="136"/>
    </location>
</feature>
<evidence type="ECO:0000256" key="7">
    <source>
        <dbReference type="ARBA" id="ARBA00022962"/>
    </source>
</evidence>
<dbReference type="Gene3D" id="3.40.50.880">
    <property type="match status" value="1"/>
</dbReference>
<evidence type="ECO:0000259" key="12">
    <source>
        <dbReference type="SMART" id="SM01097"/>
    </source>
</evidence>
<dbReference type="Gene3D" id="3.50.30.20">
    <property type="entry name" value="Carbamoyl-phosphate synthase small subunit, N-terminal domain"/>
    <property type="match status" value="1"/>
</dbReference>
<gene>
    <name evidence="11 13" type="primary">carA</name>
    <name evidence="13" type="ORF">H9L10_05205</name>
</gene>
<evidence type="ECO:0000256" key="11">
    <source>
        <dbReference type="HAMAP-Rule" id="MF_01209"/>
    </source>
</evidence>
<dbReference type="GO" id="GO:0004088">
    <property type="term" value="F:carbamoyl-phosphate synthase (glutamine-hydrolyzing) activity"/>
    <property type="evidence" value="ECO:0007669"/>
    <property type="project" value="UniProtKB-UniRule"/>
</dbReference>